<keyword evidence="3" id="KW-1185">Reference proteome</keyword>
<comment type="caution">
    <text evidence="2">The sequence shown here is derived from an EMBL/GenBank/DDBJ whole genome shotgun (WGS) entry which is preliminary data.</text>
</comment>
<name>A0ABQ7BWC7_BRACR</name>
<protein>
    <submittedName>
        <fullName evidence="2">Uncharacterized protein</fullName>
    </submittedName>
</protein>
<reference evidence="2 3" key="1">
    <citation type="journal article" date="2020" name="BMC Genomics">
        <title>Intraspecific diversification of the crop wild relative Brassica cretica Lam. using demographic model selection.</title>
        <authorList>
            <person name="Kioukis A."/>
            <person name="Michalopoulou V.A."/>
            <person name="Briers L."/>
            <person name="Pirintsos S."/>
            <person name="Studholme D.J."/>
            <person name="Pavlidis P."/>
            <person name="Sarris P.F."/>
        </authorList>
    </citation>
    <scope>NUCLEOTIDE SEQUENCE [LARGE SCALE GENOMIC DNA]</scope>
    <source>
        <strain evidence="3">cv. PFS-1207/04</strain>
    </source>
</reference>
<proteinExistence type="predicted"/>
<sequence>MNIPTETKSKDFSLSSIKSINGKFICSSSRQFESWTQFTAEVRLLIFLVSTCSSLTSRTQAGEAAVDQEDKMVVPPRKEHGVEKK</sequence>
<accession>A0ABQ7BWC7</accession>
<gene>
    <name evidence="2" type="ORF">DY000_02008621</name>
</gene>
<evidence type="ECO:0000256" key="1">
    <source>
        <dbReference type="SAM" id="MobiDB-lite"/>
    </source>
</evidence>
<feature type="compositionally biased region" description="Basic and acidic residues" evidence="1">
    <location>
        <begin position="68"/>
        <end position="85"/>
    </location>
</feature>
<feature type="region of interest" description="Disordered" evidence="1">
    <location>
        <begin position="60"/>
        <end position="85"/>
    </location>
</feature>
<evidence type="ECO:0000313" key="3">
    <source>
        <dbReference type="Proteomes" id="UP000266723"/>
    </source>
</evidence>
<dbReference type="EMBL" id="QGKV02000832">
    <property type="protein sequence ID" value="KAF3543257.1"/>
    <property type="molecule type" value="Genomic_DNA"/>
</dbReference>
<organism evidence="2 3">
    <name type="scientific">Brassica cretica</name>
    <name type="common">Mustard</name>
    <dbReference type="NCBI Taxonomy" id="69181"/>
    <lineage>
        <taxon>Eukaryota</taxon>
        <taxon>Viridiplantae</taxon>
        <taxon>Streptophyta</taxon>
        <taxon>Embryophyta</taxon>
        <taxon>Tracheophyta</taxon>
        <taxon>Spermatophyta</taxon>
        <taxon>Magnoliopsida</taxon>
        <taxon>eudicotyledons</taxon>
        <taxon>Gunneridae</taxon>
        <taxon>Pentapetalae</taxon>
        <taxon>rosids</taxon>
        <taxon>malvids</taxon>
        <taxon>Brassicales</taxon>
        <taxon>Brassicaceae</taxon>
        <taxon>Brassiceae</taxon>
        <taxon>Brassica</taxon>
    </lineage>
</organism>
<dbReference type="Proteomes" id="UP000266723">
    <property type="component" value="Unassembled WGS sequence"/>
</dbReference>
<evidence type="ECO:0000313" key="2">
    <source>
        <dbReference type="EMBL" id="KAF3543257.1"/>
    </source>
</evidence>